<dbReference type="SUPFAM" id="SSF56059">
    <property type="entry name" value="Glutathione synthetase ATP-binding domain-like"/>
    <property type="match status" value="1"/>
</dbReference>
<feature type="compositionally biased region" description="Gly residues" evidence="5">
    <location>
        <begin position="143"/>
        <end position="152"/>
    </location>
</feature>
<evidence type="ECO:0000256" key="2">
    <source>
        <dbReference type="ARBA" id="ARBA00022741"/>
    </source>
</evidence>
<comment type="caution">
    <text evidence="7">The sequence shown here is derived from an EMBL/GenBank/DDBJ whole genome shotgun (WGS) entry which is preliminary data.</text>
</comment>
<sequence>MAHARGAFVQIGATRDGLDPYLRCARARGMTAVLVETPAYLRWRRHLRRRPFDLELPVPEPEDCGQVGDALRAAGVTPALVLAGFDRYVVSAFRLAAAARVAPWPRAGRHFVPPDKAAQRTALRRHAPAVLQPRYARVDPGTVGTGTTAGDGRGPERHGPLFALAFPQVVKPVDGAGGLGVFLVRDEAERARALRDAAASANYGGAAFSGLLVEEHVSGTEYSVQCLAHDGRAHLLTFCEKLVLPEPNGELRGFREAGHLAAPGRSAPQALTALAQACVTATGYAEGPFHIDVIQNGEGPHFIEMGFRLSGFGLVALVSRVCGLDWAEHAFAAHLEREVPDGPPQEARDEPQEELRGGPPEETRGEPPYGSRPDGRRHRAAGQLLATDPHQLARARALAAGQGRVRVEASPPVPGPDDFTERELACLASDRQRHAAVLGRVTVEHEDPAWVRERLLYCAGAGPGGGSP</sequence>
<feature type="domain" description="ATP-grasp" evidence="6">
    <location>
        <begin position="120"/>
        <end position="335"/>
    </location>
</feature>
<protein>
    <recommendedName>
        <fullName evidence="6">ATP-grasp domain-containing protein</fullName>
    </recommendedName>
</protein>
<evidence type="ECO:0000256" key="1">
    <source>
        <dbReference type="ARBA" id="ARBA00022598"/>
    </source>
</evidence>
<evidence type="ECO:0000313" key="8">
    <source>
        <dbReference type="Proteomes" id="UP000608024"/>
    </source>
</evidence>
<name>A0A918ZHT2_9ACTN</name>
<reference evidence="7" key="2">
    <citation type="submission" date="2020-09" db="EMBL/GenBank/DDBJ databases">
        <authorList>
            <person name="Sun Q."/>
            <person name="Ohkuma M."/>
        </authorList>
    </citation>
    <scope>NUCLEOTIDE SEQUENCE</scope>
    <source>
        <strain evidence="7">JCM 4784</strain>
    </source>
</reference>
<dbReference type="EMBL" id="BNBT01000027">
    <property type="protein sequence ID" value="GHE53959.1"/>
    <property type="molecule type" value="Genomic_DNA"/>
</dbReference>
<accession>A0A918ZHT2</accession>
<organism evidence="7 8">
    <name type="scientific">Streptomyces longispororuber</name>
    <dbReference type="NCBI Taxonomy" id="68230"/>
    <lineage>
        <taxon>Bacteria</taxon>
        <taxon>Bacillati</taxon>
        <taxon>Actinomycetota</taxon>
        <taxon>Actinomycetes</taxon>
        <taxon>Kitasatosporales</taxon>
        <taxon>Streptomycetaceae</taxon>
        <taxon>Streptomyces</taxon>
    </lineage>
</organism>
<evidence type="ECO:0000256" key="5">
    <source>
        <dbReference type="SAM" id="MobiDB-lite"/>
    </source>
</evidence>
<keyword evidence="3 4" id="KW-0067">ATP-binding</keyword>
<dbReference type="Pfam" id="PF13535">
    <property type="entry name" value="ATP-grasp_4"/>
    <property type="match status" value="1"/>
</dbReference>
<evidence type="ECO:0000256" key="4">
    <source>
        <dbReference type="PROSITE-ProRule" id="PRU00409"/>
    </source>
</evidence>
<keyword evidence="2 4" id="KW-0547">Nucleotide-binding</keyword>
<dbReference type="InterPro" id="IPR052032">
    <property type="entry name" value="ATP-dep_AA_Ligase"/>
</dbReference>
<proteinExistence type="predicted"/>
<dbReference type="GO" id="GO:0046872">
    <property type="term" value="F:metal ion binding"/>
    <property type="evidence" value="ECO:0007669"/>
    <property type="project" value="InterPro"/>
</dbReference>
<dbReference type="InterPro" id="IPR011761">
    <property type="entry name" value="ATP-grasp"/>
</dbReference>
<feature type="compositionally biased region" description="Basic and acidic residues" evidence="5">
    <location>
        <begin position="337"/>
        <end position="365"/>
    </location>
</feature>
<feature type="region of interest" description="Disordered" evidence="5">
    <location>
        <begin position="337"/>
        <end position="377"/>
    </location>
</feature>
<dbReference type="GO" id="GO:0016874">
    <property type="term" value="F:ligase activity"/>
    <property type="evidence" value="ECO:0007669"/>
    <property type="project" value="UniProtKB-KW"/>
</dbReference>
<reference evidence="7" key="1">
    <citation type="journal article" date="2014" name="Int. J. Syst. Evol. Microbiol.">
        <title>Complete genome sequence of Corynebacterium casei LMG S-19264T (=DSM 44701T), isolated from a smear-ripened cheese.</title>
        <authorList>
            <consortium name="US DOE Joint Genome Institute (JGI-PGF)"/>
            <person name="Walter F."/>
            <person name="Albersmeier A."/>
            <person name="Kalinowski J."/>
            <person name="Ruckert C."/>
        </authorList>
    </citation>
    <scope>NUCLEOTIDE SEQUENCE</scope>
    <source>
        <strain evidence="7">JCM 4784</strain>
    </source>
</reference>
<feature type="region of interest" description="Disordered" evidence="5">
    <location>
        <begin position="134"/>
        <end position="154"/>
    </location>
</feature>
<keyword evidence="8" id="KW-1185">Reference proteome</keyword>
<evidence type="ECO:0000313" key="7">
    <source>
        <dbReference type="EMBL" id="GHE53959.1"/>
    </source>
</evidence>
<dbReference type="Proteomes" id="UP000608024">
    <property type="component" value="Unassembled WGS sequence"/>
</dbReference>
<dbReference type="PROSITE" id="PS50975">
    <property type="entry name" value="ATP_GRASP"/>
    <property type="match status" value="1"/>
</dbReference>
<dbReference type="RefSeq" id="WP_190135895.1">
    <property type="nucleotide sequence ID" value="NZ_BNBT01000027.1"/>
</dbReference>
<evidence type="ECO:0000259" key="6">
    <source>
        <dbReference type="PROSITE" id="PS50975"/>
    </source>
</evidence>
<dbReference type="Gene3D" id="3.30.470.20">
    <property type="entry name" value="ATP-grasp fold, B domain"/>
    <property type="match status" value="1"/>
</dbReference>
<keyword evidence="1" id="KW-0436">Ligase</keyword>
<dbReference type="PANTHER" id="PTHR43585">
    <property type="entry name" value="FUMIPYRROLE BIOSYNTHESIS PROTEIN C"/>
    <property type="match status" value="1"/>
</dbReference>
<gene>
    <name evidence="7" type="ORF">GCM10018785_24240</name>
</gene>
<dbReference type="PANTHER" id="PTHR43585:SF2">
    <property type="entry name" value="ATP-GRASP ENZYME FSQD"/>
    <property type="match status" value="1"/>
</dbReference>
<dbReference type="GO" id="GO:0005524">
    <property type="term" value="F:ATP binding"/>
    <property type="evidence" value="ECO:0007669"/>
    <property type="project" value="UniProtKB-UniRule"/>
</dbReference>
<dbReference type="AlphaFoldDB" id="A0A918ZHT2"/>
<evidence type="ECO:0000256" key="3">
    <source>
        <dbReference type="ARBA" id="ARBA00022840"/>
    </source>
</evidence>